<dbReference type="EMBL" id="VRMG01000006">
    <property type="protein sequence ID" value="TXN30649.1"/>
    <property type="molecule type" value="Genomic_DNA"/>
</dbReference>
<dbReference type="PANTHER" id="PTHR39428:SF1">
    <property type="entry name" value="F420H(2)-DEPENDENT QUINONE REDUCTASE RV1261C"/>
    <property type="match status" value="1"/>
</dbReference>
<dbReference type="InterPro" id="IPR004378">
    <property type="entry name" value="F420H2_quin_Rdtase"/>
</dbReference>
<dbReference type="InterPro" id="IPR012349">
    <property type="entry name" value="Split_barrel_FMN-bd"/>
</dbReference>
<proteinExistence type="inferred from homology"/>
<evidence type="ECO:0000256" key="2">
    <source>
        <dbReference type="ARBA" id="ARBA00049106"/>
    </source>
</evidence>
<reference evidence="3 4" key="1">
    <citation type="submission" date="2019-08" db="EMBL/GenBank/DDBJ databases">
        <title>Bacterial whole genome sequence for Glaciihabitans sp. CHu50b-6-2.</title>
        <authorList>
            <person name="Jin L."/>
        </authorList>
    </citation>
    <scope>NUCLEOTIDE SEQUENCE [LARGE SCALE GENOMIC DNA]</scope>
    <source>
        <strain evidence="3 4">CHu50b-6-2</strain>
    </source>
</reference>
<dbReference type="Pfam" id="PF04075">
    <property type="entry name" value="F420H2_quin_red"/>
    <property type="match status" value="1"/>
</dbReference>
<dbReference type="PANTHER" id="PTHR39428">
    <property type="entry name" value="F420H(2)-DEPENDENT QUINONE REDUCTASE RV1261C"/>
    <property type="match status" value="1"/>
</dbReference>
<dbReference type="RefSeq" id="WP_147783331.1">
    <property type="nucleotide sequence ID" value="NZ_VRMG01000006.1"/>
</dbReference>
<evidence type="ECO:0000256" key="1">
    <source>
        <dbReference type="ARBA" id="ARBA00008710"/>
    </source>
</evidence>
<dbReference type="NCBIfam" id="TIGR00026">
    <property type="entry name" value="hi_GC_TIGR00026"/>
    <property type="match status" value="1"/>
</dbReference>
<dbReference type="GO" id="GO:0016491">
    <property type="term" value="F:oxidoreductase activity"/>
    <property type="evidence" value="ECO:0007669"/>
    <property type="project" value="InterPro"/>
</dbReference>
<keyword evidence="4" id="KW-1185">Reference proteome</keyword>
<gene>
    <name evidence="3" type="ORF">FVP33_09015</name>
</gene>
<dbReference type="AlphaFoldDB" id="A0A5C8UR20"/>
<name>A0A5C8UR20_9MICO</name>
<accession>A0A5C8UR20</accession>
<comment type="catalytic activity">
    <reaction evidence="2">
        <text>oxidized coenzyme F420-(gamma-L-Glu)(n) + a quinol + H(+) = reduced coenzyme F420-(gamma-L-Glu)(n) + a quinone</text>
        <dbReference type="Rhea" id="RHEA:39663"/>
        <dbReference type="Rhea" id="RHEA-COMP:12939"/>
        <dbReference type="Rhea" id="RHEA-COMP:14378"/>
        <dbReference type="ChEBI" id="CHEBI:15378"/>
        <dbReference type="ChEBI" id="CHEBI:24646"/>
        <dbReference type="ChEBI" id="CHEBI:132124"/>
        <dbReference type="ChEBI" id="CHEBI:133980"/>
        <dbReference type="ChEBI" id="CHEBI:139511"/>
    </reaction>
</comment>
<sequence>MASLVRGVRVAVAAFTRTALFRRFGPVVMPPLERAMTVLTRGTVPLSGLLVPSLVLRTTGAKSGLEHETTLMYCPEGRGRMLVVGSNFAREDHPAWTANLLAEPRATAIVRGRSIPVLATIVGDEERERVWRLIEAQWPNYREYERQSGRTLRIFRLEPVASGAPTPREA</sequence>
<comment type="caution">
    <text evidence="3">The sequence shown here is derived from an EMBL/GenBank/DDBJ whole genome shotgun (WGS) entry which is preliminary data.</text>
</comment>
<dbReference type="Proteomes" id="UP000321379">
    <property type="component" value="Unassembled WGS sequence"/>
</dbReference>
<dbReference type="GO" id="GO:0005886">
    <property type="term" value="C:plasma membrane"/>
    <property type="evidence" value="ECO:0007669"/>
    <property type="project" value="TreeGrafter"/>
</dbReference>
<evidence type="ECO:0000313" key="3">
    <source>
        <dbReference type="EMBL" id="TXN30649.1"/>
    </source>
</evidence>
<organism evidence="3 4">
    <name type="scientific">Lacisediminihabitans profunda</name>
    <dbReference type="NCBI Taxonomy" id="2594790"/>
    <lineage>
        <taxon>Bacteria</taxon>
        <taxon>Bacillati</taxon>
        <taxon>Actinomycetota</taxon>
        <taxon>Actinomycetes</taxon>
        <taxon>Micrococcales</taxon>
        <taxon>Microbacteriaceae</taxon>
        <taxon>Lacisediminihabitans</taxon>
    </lineage>
</organism>
<dbReference type="GO" id="GO:0070967">
    <property type="term" value="F:coenzyme F420 binding"/>
    <property type="evidence" value="ECO:0007669"/>
    <property type="project" value="TreeGrafter"/>
</dbReference>
<comment type="similarity">
    <text evidence="1">Belongs to the F420H(2)-dependent quinone reductase family.</text>
</comment>
<protein>
    <submittedName>
        <fullName evidence="3">Nitroreductase family deazaflavin-dependent oxidoreductase</fullName>
    </submittedName>
</protein>
<evidence type="ECO:0000313" key="4">
    <source>
        <dbReference type="Proteomes" id="UP000321379"/>
    </source>
</evidence>
<dbReference type="Gene3D" id="2.30.110.10">
    <property type="entry name" value="Electron Transport, Fmn-binding Protein, Chain A"/>
    <property type="match status" value="1"/>
</dbReference>